<keyword evidence="2" id="KW-1185">Reference proteome</keyword>
<sequence length="195" mass="21632">MFMQVQTYTCLYIRTHSQLKLSLHYTLSEFVQYSNCESISSAAIGSALLLAVLLRECLPFFEGAEEVEVGRDTTTGGGTYSSSLRELLKILVRVFFTGFTFNFFSSISMSTSGSSNGQSSSSASSSLSASFATYCSFSCIWLCSCFKFPVFKTSPSSSSSCSFRAMMSPLRRDLYTPRKFYPTMQDVHPLNVLKI</sequence>
<comment type="caution">
    <text evidence="1">The sequence shown here is derived from an EMBL/GenBank/DDBJ whole genome shotgun (WGS) entry which is preliminary data.</text>
</comment>
<accession>A0A0L0CLP1</accession>
<dbReference type="EMBL" id="JRES01000206">
    <property type="protein sequence ID" value="KNC33283.1"/>
    <property type="molecule type" value="Genomic_DNA"/>
</dbReference>
<name>A0A0L0CLP1_LUCCU</name>
<proteinExistence type="predicted"/>
<evidence type="ECO:0000313" key="2">
    <source>
        <dbReference type="Proteomes" id="UP000037069"/>
    </source>
</evidence>
<gene>
    <name evidence="1" type="ORF">FF38_07509</name>
</gene>
<reference evidence="1 2" key="1">
    <citation type="journal article" date="2015" name="Nat. Commun.">
        <title>Lucilia cuprina genome unlocks parasitic fly biology to underpin future interventions.</title>
        <authorList>
            <person name="Anstead C.A."/>
            <person name="Korhonen P.K."/>
            <person name="Young N.D."/>
            <person name="Hall R.S."/>
            <person name="Jex A.R."/>
            <person name="Murali S.C."/>
            <person name="Hughes D.S."/>
            <person name="Lee S.F."/>
            <person name="Perry T."/>
            <person name="Stroehlein A.J."/>
            <person name="Ansell B.R."/>
            <person name="Breugelmans B."/>
            <person name="Hofmann A."/>
            <person name="Qu J."/>
            <person name="Dugan S."/>
            <person name="Lee S.L."/>
            <person name="Chao H."/>
            <person name="Dinh H."/>
            <person name="Han Y."/>
            <person name="Doddapaneni H.V."/>
            <person name="Worley K.C."/>
            <person name="Muzny D.M."/>
            <person name="Ioannidis P."/>
            <person name="Waterhouse R.M."/>
            <person name="Zdobnov E.M."/>
            <person name="James P.J."/>
            <person name="Bagnall N.H."/>
            <person name="Kotze A.C."/>
            <person name="Gibbs R.A."/>
            <person name="Richards S."/>
            <person name="Batterham P."/>
            <person name="Gasser R.B."/>
        </authorList>
    </citation>
    <scope>NUCLEOTIDE SEQUENCE [LARGE SCALE GENOMIC DNA]</scope>
    <source>
        <strain evidence="1 2">LS</strain>
        <tissue evidence="1">Full body</tissue>
    </source>
</reference>
<dbReference type="Proteomes" id="UP000037069">
    <property type="component" value="Unassembled WGS sequence"/>
</dbReference>
<evidence type="ECO:0000313" key="1">
    <source>
        <dbReference type="EMBL" id="KNC33283.1"/>
    </source>
</evidence>
<protein>
    <submittedName>
        <fullName evidence="1">Uncharacterized protein</fullName>
    </submittedName>
</protein>
<organism evidence="1 2">
    <name type="scientific">Lucilia cuprina</name>
    <name type="common">Green bottle fly</name>
    <name type="synonym">Australian sheep blowfly</name>
    <dbReference type="NCBI Taxonomy" id="7375"/>
    <lineage>
        <taxon>Eukaryota</taxon>
        <taxon>Metazoa</taxon>
        <taxon>Ecdysozoa</taxon>
        <taxon>Arthropoda</taxon>
        <taxon>Hexapoda</taxon>
        <taxon>Insecta</taxon>
        <taxon>Pterygota</taxon>
        <taxon>Neoptera</taxon>
        <taxon>Endopterygota</taxon>
        <taxon>Diptera</taxon>
        <taxon>Brachycera</taxon>
        <taxon>Muscomorpha</taxon>
        <taxon>Oestroidea</taxon>
        <taxon>Calliphoridae</taxon>
        <taxon>Luciliinae</taxon>
        <taxon>Lucilia</taxon>
    </lineage>
</organism>
<dbReference type="AlphaFoldDB" id="A0A0L0CLP1"/>